<keyword evidence="1" id="KW-0812">Transmembrane</keyword>
<dbReference type="Proteomes" id="UP000198534">
    <property type="component" value="Unassembled WGS sequence"/>
</dbReference>
<feature type="transmembrane region" description="Helical" evidence="1">
    <location>
        <begin position="80"/>
        <end position="100"/>
    </location>
</feature>
<name>A0A1H3A0F5_9BACL</name>
<dbReference type="OrthoDB" id="2989105at2"/>
<dbReference type="EMBL" id="FNNQ01000012">
    <property type="protein sequence ID" value="SDX23240.1"/>
    <property type="molecule type" value="Genomic_DNA"/>
</dbReference>
<dbReference type="RefSeq" id="WP_091741267.1">
    <property type="nucleotide sequence ID" value="NZ_FNNQ01000012.1"/>
</dbReference>
<reference evidence="2 3" key="1">
    <citation type="submission" date="2016-10" db="EMBL/GenBank/DDBJ databases">
        <authorList>
            <person name="de Groot N.N."/>
        </authorList>
    </citation>
    <scope>NUCLEOTIDE SEQUENCE [LARGE SCALE GENOMIC DNA]</scope>
    <source>
        <strain evidence="2 3">DSM 45610</strain>
    </source>
</reference>
<organism evidence="2 3">
    <name type="scientific">Marininema mesophilum</name>
    <dbReference type="NCBI Taxonomy" id="1048340"/>
    <lineage>
        <taxon>Bacteria</taxon>
        <taxon>Bacillati</taxon>
        <taxon>Bacillota</taxon>
        <taxon>Bacilli</taxon>
        <taxon>Bacillales</taxon>
        <taxon>Thermoactinomycetaceae</taxon>
        <taxon>Marininema</taxon>
    </lineage>
</organism>
<evidence type="ECO:0000313" key="2">
    <source>
        <dbReference type="EMBL" id="SDX23240.1"/>
    </source>
</evidence>
<evidence type="ECO:0000313" key="3">
    <source>
        <dbReference type="Proteomes" id="UP000198534"/>
    </source>
</evidence>
<proteinExistence type="predicted"/>
<dbReference type="STRING" id="1048340.SAMN05444487_11283"/>
<sequence>MVRRIVSISLSSFGAGLLVQFILSGLYASSLLGDMKLSFFLLITLYVVSERLLMGALLFFAVAVPVGSVVLKWLRQKEPFAYPAVTLLLALLITGFMGRWTDGFDWRLLIFLMPAAFFFGGLWWNKIEGEQIPA</sequence>
<evidence type="ECO:0000256" key="1">
    <source>
        <dbReference type="SAM" id="Phobius"/>
    </source>
</evidence>
<keyword evidence="1" id="KW-1133">Transmembrane helix</keyword>
<protein>
    <submittedName>
        <fullName evidence="2">Uncharacterized protein</fullName>
    </submittedName>
</protein>
<accession>A0A1H3A0F5</accession>
<feature type="transmembrane region" description="Helical" evidence="1">
    <location>
        <begin position="106"/>
        <end position="124"/>
    </location>
</feature>
<keyword evidence="3" id="KW-1185">Reference proteome</keyword>
<gene>
    <name evidence="2" type="ORF">SAMN05444487_11283</name>
</gene>
<dbReference type="AlphaFoldDB" id="A0A1H3A0F5"/>
<feature type="transmembrane region" description="Helical" evidence="1">
    <location>
        <begin position="52"/>
        <end position="73"/>
    </location>
</feature>
<keyword evidence="1" id="KW-0472">Membrane</keyword>